<dbReference type="InterPro" id="IPR008775">
    <property type="entry name" value="Phytyl_CoA_dOase-like"/>
</dbReference>
<dbReference type="Pfam" id="PF05721">
    <property type="entry name" value="PhyH"/>
    <property type="match status" value="1"/>
</dbReference>
<keyword evidence="3" id="KW-1185">Reference proteome</keyword>
<reference evidence="2 3" key="1">
    <citation type="submission" date="2020-08" db="EMBL/GenBank/DDBJ databases">
        <title>Genomic Encyclopedia of Type Strains, Phase IV (KMG-IV): sequencing the most valuable type-strain genomes for metagenomic binning, comparative biology and taxonomic classification.</title>
        <authorList>
            <person name="Goeker M."/>
        </authorList>
    </citation>
    <scope>NUCLEOTIDE SEQUENCE [LARGE SCALE GENOMIC DNA]</scope>
    <source>
        <strain evidence="2 3">DSM 23562</strain>
    </source>
</reference>
<sequence length="295" mass="31292">MFDEAGYLLVTDVLGLSTVERLRVALESAGESSQRGESVYARRNILVLPEVQAVAADPRVLALTGAATTLTRAIFFDKVPGANWHVGWHQDRAIAVTERIELPGWGPWSTKAGVLHVLPPAEILEKMVTVRLHLDPCDETNGPLRVLPGSHRQGILSSEQIAALREQTAEVICTGPVGSAVVMSPLLLHASSPAQSPSHRRILHLEFAPEKLLPEGLCFASACLLASLPPAPSLPLRPNFVGGKGGGVRGGTPPPRPSAPPLLPTKEETEGEGVGQSEERAEAGGSVRESTNELV</sequence>
<evidence type="ECO:0000256" key="1">
    <source>
        <dbReference type="SAM" id="MobiDB-lite"/>
    </source>
</evidence>
<evidence type="ECO:0000313" key="2">
    <source>
        <dbReference type="EMBL" id="MBB6049372.1"/>
    </source>
</evidence>
<feature type="compositionally biased region" description="Pro residues" evidence="1">
    <location>
        <begin position="252"/>
        <end position="263"/>
    </location>
</feature>
<comment type="caution">
    <text evidence="2">The sequence shown here is derived from an EMBL/GenBank/DDBJ whole genome shotgun (WGS) entry which is preliminary data.</text>
</comment>
<name>A0A7W9SMI0_ARMRO</name>
<accession>A0A7W9SMI0</accession>
<organism evidence="2 3">
    <name type="scientific">Armatimonas rosea</name>
    <dbReference type="NCBI Taxonomy" id="685828"/>
    <lineage>
        <taxon>Bacteria</taxon>
        <taxon>Bacillati</taxon>
        <taxon>Armatimonadota</taxon>
        <taxon>Armatimonadia</taxon>
        <taxon>Armatimonadales</taxon>
        <taxon>Armatimonadaceae</taxon>
        <taxon>Armatimonas</taxon>
    </lineage>
</organism>
<feature type="region of interest" description="Disordered" evidence="1">
    <location>
        <begin position="242"/>
        <end position="295"/>
    </location>
</feature>
<gene>
    <name evidence="2" type="ORF">HNQ39_001134</name>
</gene>
<evidence type="ECO:0000313" key="3">
    <source>
        <dbReference type="Proteomes" id="UP000520814"/>
    </source>
</evidence>
<dbReference type="SUPFAM" id="SSF51197">
    <property type="entry name" value="Clavaminate synthase-like"/>
    <property type="match status" value="1"/>
</dbReference>
<protein>
    <recommendedName>
        <fullName evidence="4">Phytanoyl-CoA dioxygenase</fullName>
    </recommendedName>
</protein>
<dbReference type="Proteomes" id="UP000520814">
    <property type="component" value="Unassembled WGS sequence"/>
</dbReference>
<proteinExistence type="predicted"/>
<dbReference type="AlphaFoldDB" id="A0A7W9SMI0"/>
<dbReference type="PANTHER" id="PTHR20883:SF48">
    <property type="entry name" value="ECTOINE DIOXYGENASE"/>
    <property type="match status" value="1"/>
</dbReference>
<dbReference type="Gene3D" id="2.60.120.620">
    <property type="entry name" value="q2cbj1_9rhob like domain"/>
    <property type="match status" value="1"/>
</dbReference>
<dbReference type="PANTHER" id="PTHR20883">
    <property type="entry name" value="PHYTANOYL-COA DIOXYGENASE DOMAIN CONTAINING 1"/>
    <property type="match status" value="1"/>
</dbReference>
<dbReference type="EMBL" id="JACHGW010000001">
    <property type="protein sequence ID" value="MBB6049372.1"/>
    <property type="molecule type" value="Genomic_DNA"/>
</dbReference>
<dbReference type="RefSeq" id="WP_184192980.1">
    <property type="nucleotide sequence ID" value="NZ_JACHGW010000001.1"/>
</dbReference>
<evidence type="ECO:0008006" key="4">
    <source>
        <dbReference type="Google" id="ProtNLM"/>
    </source>
</evidence>
<dbReference type="GO" id="GO:0016706">
    <property type="term" value="F:2-oxoglutarate-dependent dioxygenase activity"/>
    <property type="evidence" value="ECO:0007669"/>
    <property type="project" value="UniProtKB-ARBA"/>
</dbReference>
<dbReference type="GO" id="GO:0005506">
    <property type="term" value="F:iron ion binding"/>
    <property type="evidence" value="ECO:0007669"/>
    <property type="project" value="UniProtKB-ARBA"/>
</dbReference>